<organism evidence="3 4">
    <name type="scientific">Ridgeia piscesae</name>
    <name type="common">Tubeworm</name>
    <dbReference type="NCBI Taxonomy" id="27915"/>
    <lineage>
        <taxon>Eukaryota</taxon>
        <taxon>Metazoa</taxon>
        <taxon>Spiralia</taxon>
        <taxon>Lophotrochozoa</taxon>
        <taxon>Annelida</taxon>
        <taxon>Polychaeta</taxon>
        <taxon>Sedentaria</taxon>
        <taxon>Canalipalpata</taxon>
        <taxon>Sabellida</taxon>
        <taxon>Siboglinidae</taxon>
        <taxon>Ridgeia</taxon>
    </lineage>
</organism>
<feature type="transmembrane region" description="Helical" evidence="2">
    <location>
        <begin position="392"/>
        <end position="414"/>
    </location>
</feature>
<gene>
    <name evidence="3" type="ORF">NP493_479g02017</name>
</gene>
<dbReference type="Proteomes" id="UP001209878">
    <property type="component" value="Unassembled WGS sequence"/>
</dbReference>
<dbReference type="EMBL" id="JAODUO010000478">
    <property type="protein sequence ID" value="KAK2179668.1"/>
    <property type="molecule type" value="Genomic_DNA"/>
</dbReference>
<evidence type="ECO:0000256" key="1">
    <source>
        <dbReference type="SAM" id="MobiDB-lite"/>
    </source>
</evidence>
<evidence type="ECO:0008006" key="5">
    <source>
        <dbReference type="Google" id="ProtNLM"/>
    </source>
</evidence>
<dbReference type="AlphaFoldDB" id="A0AAD9KZJ5"/>
<protein>
    <recommendedName>
        <fullName evidence="5">G-protein coupled receptors family 1 profile domain-containing protein</fullName>
    </recommendedName>
</protein>
<reference evidence="3" key="1">
    <citation type="journal article" date="2023" name="Mol. Biol. Evol.">
        <title>Third-Generation Sequencing Reveals the Adaptive Role of the Epigenome in Three Deep-Sea Polychaetes.</title>
        <authorList>
            <person name="Perez M."/>
            <person name="Aroh O."/>
            <person name="Sun Y."/>
            <person name="Lan Y."/>
            <person name="Juniper S.K."/>
            <person name="Young C.R."/>
            <person name="Angers B."/>
            <person name="Qian P.Y."/>
        </authorList>
    </citation>
    <scope>NUCLEOTIDE SEQUENCE</scope>
    <source>
        <strain evidence="3">R07B-5</strain>
    </source>
</reference>
<keyword evidence="2" id="KW-1133">Transmembrane helix</keyword>
<comment type="caution">
    <text evidence="3">The sequence shown here is derived from an EMBL/GenBank/DDBJ whole genome shotgun (WGS) entry which is preliminary data.</text>
</comment>
<feature type="transmembrane region" description="Helical" evidence="2">
    <location>
        <begin position="310"/>
        <end position="328"/>
    </location>
</feature>
<name>A0AAD9KZJ5_RIDPI</name>
<keyword evidence="4" id="KW-1185">Reference proteome</keyword>
<feature type="region of interest" description="Disordered" evidence="1">
    <location>
        <begin position="109"/>
        <end position="133"/>
    </location>
</feature>
<feature type="transmembrane region" description="Helical" evidence="2">
    <location>
        <begin position="348"/>
        <end position="371"/>
    </location>
</feature>
<feature type="transmembrane region" description="Helical" evidence="2">
    <location>
        <begin position="426"/>
        <end position="448"/>
    </location>
</feature>
<evidence type="ECO:0000313" key="3">
    <source>
        <dbReference type="EMBL" id="KAK2179668.1"/>
    </source>
</evidence>
<accession>A0AAD9KZJ5</accession>
<sequence length="490" mass="54702">MKNGTATGNHHIDIETLKAGEGTISKTLAKLYTKCLSKRRIPTAWKNAKMRYSTRNKNQDKKIQRRITAGWTAFAKHRAIFMVDKIGTWLKRQVYNSCVASSNDILRGNMGTHHRSKEQVSSRTNKDGKEYVKHHMPGQKNKYLVDIAETRFISRPIDIELDSRRTHLRGYLKATSKTVSEDGISLRSLTHGAMTLLYPVVYSIGLAANTLTYLSLRRTPPSTPGCTLLRHQCFLDAALCVAGLVLLAQPQWWHSGLPALDAILCRLWHSDFLFFGHSNVSLSVHLLCVLDHLSQLPKVEFELRRRSESWYLLAVYASGYVSAAPELATVTFDESKCFSRMSLPPGLDAVLCAVAVMAMLVPLTFVCLFLRQQCLLRLSVSAKLNRKQSRRRTLYVFATHIVALVILTYIISSMRRLTSMYSRTEIMLALILIRSAFTTPGLVVFRIISAETDSSPLLESSNTAGEAQSHGVNASTCAGAMVCDCLASTQ</sequence>
<evidence type="ECO:0000256" key="2">
    <source>
        <dbReference type="SAM" id="Phobius"/>
    </source>
</evidence>
<evidence type="ECO:0000313" key="4">
    <source>
        <dbReference type="Proteomes" id="UP001209878"/>
    </source>
</evidence>
<feature type="compositionally biased region" description="Basic and acidic residues" evidence="1">
    <location>
        <begin position="117"/>
        <end position="133"/>
    </location>
</feature>
<feature type="transmembrane region" description="Helical" evidence="2">
    <location>
        <begin position="196"/>
        <end position="214"/>
    </location>
</feature>
<keyword evidence="2" id="KW-0472">Membrane</keyword>
<proteinExistence type="predicted"/>
<dbReference type="Gene3D" id="1.20.1070.10">
    <property type="entry name" value="Rhodopsin 7-helix transmembrane proteins"/>
    <property type="match status" value="1"/>
</dbReference>
<keyword evidence="2" id="KW-0812">Transmembrane</keyword>